<accession>A0A378PKL4</accession>
<organism evidence="1 2">
    <name type="scientific">Moraxella ovis</name>
    <dbReference type="NCBI Taxonomy" id="29433"/>
    <lineage>
        <taxon>Bacteria</taxon>
        <taxon>Pseudomonadati</taxon>
        <taxon>Pseudomonadota</taxon>
        <taxon>Gammaproteobacteria</taxon>
        <taxon>Moraxellales</taxon>
        <taxon>Moraxellaceae</taxon>
        <taxon>Moraxella</taxon>
    </lineage>
</organism>
<sequence length="120" mass="13932">MRHGCQRMSHRRWMLFTHTPSYPSWVFFCNNTANLAVFLIGDEIKVSVYCALRYLKRNRDARLIKSVLFICPNAHKVIMAIGLDELAVRRERLIDCQSLRHHLIDGIFVGHGRAQAVLKV</sequence>
<proteinExistence type="predicted"/>
<gene>
    <name evidence="1" type="ORF">NCTC11227_01301</name>
</gene>
<protein>
    <submittedName>
        <fullName evidence="1">Uncharacterized protein</fullName>
    </submittedName>
</protein>
<evidence type="ECO:0000313" key="1">
    <source>
        <dbReference type="EMBL" id="STY87294.1"/>
    </source>
</evidence>
<dbReference type="Proteomes" id="UP000255102">
    <property type="component" value="Unassembled WGS sequence"/>
</dbReference>
<name>A0A378PKL4_9GAMM</name>
<evidence type="ECO:0000313" key="2">
    <source>
        <dbReference type="Proteomes" id="UP000255102"/>
    </source>
</evidence>
<reference evidence="1 2" key="1">
    <citation type="submission" date="2018-06" db="EMBL/GenBank/DDBJ databases">
        <authorList>
            <consortium name="Pathogen Informatics"/>
            <person name="Doyle S."/>
        </authorList>
    </citation>
    <scope>NUCLEOTIDE SEQUENCE [LARGE SCALE GENOMIC DNA]</scope>
    <source>
        <strain evidence="1 2">NCTC11227</strain>
    </source>
</reference>
<dbReference type="AlphaFoldDB" id="A0A378PKL4"/>
<dbReference type="EMBL" id="UGPW01000001">
    <property type="protein sequence ID" value="STY87294.1"/>
    <property type="molecule type" value="Genomic_DNA"/>
</dbReference>